<name>A7EBQ4_SCLS1</name>
<accession>A7EBQ4</accession>
<evidence type="ECO:0000313" key="1">
    <source>
        <dbReference type="EMBL" id="EDN99882.1"/>
    </source>
</evidence>
<dbReference type="HOGENOM" id="CLU_2347964_0_0_1"/>
<dbReference type="Proteomes" id="UP000001312">
    <property type="component" value="Unassembled WGS sequence"/>
</dbReference>
<dbReference type="AlphaFoldDB" id="A7EBQ4"/>
<dbReference type="GeneID" id="5492803"/>
<proteinExistence type="predicted"/>
<reference evidence="2" key="1">
    <citation type="journal article" date="2011" name="PLoS Genet.">
        <title>Genomic analysis of the necrotrophic fungal pathogens Sclerotinia sclerotiorum and Botrytis cinerea.</title>
        <authorList>
            <person name="Amselem J."/>
            <person name="Cuomo C.A."/>
            <person name="van Kan J.A."/>
            <person name="Viaud M."/>
            <person name="Benito E.P."/>
            <person name="Couloux A."/>
            <person name="Coutinho P.M."/>
            <person name="de Vries R.P."/>
            <person name="Dyer P.S."/>
            <person name="Fillinger S."/>
            <person name="Fournier E."/>
            <person name="Gout L."/>
            <person name="Hahn M."/>
            <person name="Kohn L."/>
            <person name="Lapalu N."/>
            <person name="Plummer K.M."/>
            <person name="Pradier J.M."/>
            <person name="Quevillon E."/>
            <person name="Sharon A."/>
            <person name="Simon A."/>
            <person name="ten Have A."/>
            <person name="Tudzynski B."/>
            <person name="Tudzynski P."/>
            <person name="Wincker P."/>
            <person name="Andrew M."/>
            <person name="Anthouard V."/>
            <person name="Beever R.E."/>
            <person name="Beffa R."/>
            <person name="Benoit I."/>
            <person name="Bouzid O."/>
            <person name="Brault B."/>
            <person name="Chen Z."/>
            <person name="Choquer M."/>
            <person name="Collemare J."/>
            <person name="Cotton P."/>
            <person name="Danchin E.G."/>
            <person name="Da Silva C."/>
            <person name="Gautier A."/>
            <person name="Giraud C."/>
            <person name="Giraud T."/>
            <person name="Gonzalez C."/>
            <person name="Grossetete S."/>
            <person name="Guldener U."/>
            <person name="Henrissat B."/>
            <person name="Howlett B.J."/>
            <person name="Kodira C."/>
            <person name="Kretschmer M."/>
            <person name="Lappartient A."/>
            <person name="Leroch M."/>
            <person name="Levis C."/>
            <person name="Mauceli E."/>
            <person name="Neuveglise C."/>
            <person name="Oeser B."/>
            <person name="Pearson M."/>
            <person name="Poulain J."/>
            <person name="Poussereau N."/>
            <person name="Quesneville H."/>
            <person name="Rascle C."/>
            <person name="Schumacher J."/>
            <person name="Segurens B."/>
            <person name="Sexton A."/>
            <person name="Silva E."/>
            <person name="Sirven C."/>
            <person name="Soanes D.M."/>
            <person name="Talbot N.J."/>
            <person name="Templeton M."/>
            <person name="Yandava C."/>
            <person name="Yarden O."/>
            <person name="Zeng Q."/>
            <person name="Rollins J.A."/>
            <person name="Lebrun M.H."/>
            <person name="Dickman M."/>
        </authorList>
    </citation>
    <scope>NUCLEOTIDE SEQUENCE [LARGE SCALE GENOMIC DNA]</scope>
    <source>
        <strain evidence="2">ATCC 18683 / 1980 / Ss-1</strain>
    </source>
</reference>
<sequence length="97" mass="11374">MKVENGKWKITMEVMVSLGRIVCSVMCSDIQNMELMPISRRHEVDRDIALNQRFLQEISPPTTLKEHMTVLWWRRPGPPFSNSGNWARPEVCYRNIS</sequence>
<evidence type="ECO:0000313" key="2">
    <source>
        <dbReference type="Proteomes" id="UP000001312"/>
    </source>
</evidence>
<keyword evidence="2" id="KW-1185">Reference proteome</keyword>
<gene>
    <name evidence="1" type="ORF">SS1G_02740</name>
</gene>
<protein>
    <submittedName>
        <fullName evidence="1">Uncharacterized protein</fullName>
    </submittedName>
</protein>
<dbReference type="RefSeq" id="XP_001596520.1">
    <property type="nucleotide sequence ID" value="XM_001596470.1"/>
</dbReference>
<organism evidence="1 2">
    <name type="scientific">Sclerotinia sclerotiorum (strain ATCC 18683 / 1980 / Ss-1)</name>
    <name type="common">White mold</name>
    <name type="synonym">Whetzelinia sclerotiorum</name>
    <dbReference type="NCBI Taxonomy" id="665079"/>
    <lineage>
        <taxon>Eukaryota</taxon>
        <taxon>Fungi</taxon>
        <taxon>Dikarya</taxon>
        <taxon>Ascomycota</taxon>
        <taxon>Pezizomycotina</taxon>
        <taxon>Leotiomycetes</taxon>
        <taxon>Helotiales</taxon>
        <taxon>Sclerotiniaceae</taxon>
        <taxon>Sclerotinia</taxon>
    </lineage>
</organism>
<dbReference type="EMBL" id="CH476623">
    <property type="protein sequence ID" value="EDN99882.1"/>
    <property type="molecule type" value="Genomic_DNA"/>
</dbReference>
<dbReference type="KEGG" id="ssl:SS1G_02740"/>
<dbReference type="InParanoid" id="A7EBQ4"/>